<dbReference type="Proteomes" id="UP000737391">
    <property type="component" value="Unassembled WGS sequence"/>
</dbReference>
<accession>A0A9P5BDB3</accession>
<comment type="caution">
    <text evidence="1">The sequence shown here is derived from an EMBL/GenBank/DDBJ whole genome shotgun (WGS) entry which is preliminary data.</text>
</comment>
<dbReference type="OrthoDB" id="1046782at2759"/>
<reference evidence="1" key="1">
    <citation type="submission" date="2020-01" db="EMBL/GenBank/DDBJ databases">
        <title>Identification and distribution of gene clusters putatively required for synthesis of sphingolipid metabolism inhibitors in phylogenetically diverse species of the filamentous fungus Fusarium.</title>
        <authorList>
            <person name="Kim H.-S."/>
            <person name="Busman M."/>
            <person name="Brown D.W."/>
            <person name="Divon H."/>
            <person name="Uhlig S."/>
            <person name="Proctor R.H."/>
        </authorList>
    </citation>
    <scope>NUCLEOTIDE SEQUENCE</scope>
    <source>
        <strain evidence="1">NRRL 31653</strain>
    </source>
</reference>
<evidence type="ECO:0000313" key="2">
    <source>
        <dbReference type="Proteomes" id="UP000737391"/>
    </source>
</evidence>
<name>A0A9P5BDB3_9HYPO</name>
<dbReference type="AlphaFoldDB" id="A0A9P5BDB3"/>
<proteinExistence type="predicted"/>
<dbReference type="EMBL" id="LUFC02000228">
    <property type="protein sequence ID" value="KAF4499934.1"/>
    <property type="molecule type" value="Genomic_DNA"/>
</dbReference>
<gene>
    <name evidence="1" type="ORF">FAGAP_3935</name>
</gene>
<organism evidence="1 2">
    <name type="scientific">Fusarium agapanthi</name>
    <dbReference type="NCBI Taxonomy" id="1803897"/>
    <lineage>
        <taxon>Eukaryota</taxon>
        <taxon>Fungi</taxon>
        <taxon>Dikarya</taxon>
        <taxon>Ascomycota</taxon>
        <taxon>Pezizomycotina</taxon>
        <taxon>Sordariomycetes</taxon>
        <taxon>Hypocreomycetidae</taxon>
        <taxon>Hypocreales</taxon>
        <taxon>Nectriaceae</taxon>
        <taxon>Fusarium</taxon>
        <taxon>Fusarium fujikuroi species complex</taxon>
    </lineage>
</organism>
<keyword evidence="2" id="KW-1185">Reference proteome</keyword>
<sequence>MTIHPSPLPHQYVLALRVEGSDSKSFPPGACVDASPDMGSPDCNDGQDGDYTYVVKSFTPDLLQAITGLIVVITGICDHPELGDIAKGAGVDYRYVITSQALNLPTRIGDVQFWRSQNDSVSLSDVAAFGWDGISSDIKHRRSGAYLYLVWKNVPV</sequence>
<protein>
    <submittedName>
        <fullName evidence="1">Uncharacterized protein</fullName>
    </submittedName>
</protein>
<evidence type="ECO:0000313" key="1">
    <source>
        <dbReference type="EMBL" id="KAF4499934.1"/>
    </source>
</evidence>